<dbReference type="GO" id="GO:0006508">
    <property type="term" value="P:proteolysis"/>
    <property type="evidence" value="ECO:0007669"/>
    <property type="project" value="InterPro"/>
</dbReference>
<dbReference type="AlphaFoldDB" id="A0AAE4ANA9"/>
<keyword evidence="3" id="KW-1185">Reference proteome</keyword>
<name>A0AAE4ANA9_9BACT</name>
<dbReference type="GO" id="GO:0008270">
    <property type="term" value="F:zinc ion binding"/>
    <property type="evidence" value="ECO:0007669"/>
    <property type="project" value="InterPro"/>
</dbReference>
<reference evidence="2" key="1">
    <citation type="submission" date="2023-07" db="EMBL/GenBank/DDBJ databases">
        <title>Genomic Encyclopedia of Type Strains, Phase IV (KMG-IV): sequencing the most valuable type-strain genomes for metagenomic binning, comparative biology and taxonomic classification.</title>
        <authorList>
            <person name="Goeker M."/>
        </authorList>
    </citation>
    <scope>NUCLEOTIDE SEQUENCE</scope>
    <source>
        <strain evidence="2">DSM 24202</strain>
    </source>
</reference>
<accession>A0AAE4ANA9</accession>
<evidence type="ECO:0000259" key="1">
    <source>
        <dbReference type="Pfam" id="PF00246"/>
    </source>
</evidence>
<organism evidence="2 3">
    <name type="scientific">Oligosphaera ethanolica</name>
    <dbReference type="NCBI Taxonomy" id="760260"/>
    <lineage>
        <taxon>Bacteria</taxon>
        <taxon>Pseudomonadati</taxon>
        <taxon>Lentisphaerota</taxon>
        <taxon>Oligosphaeria</taxon>
        <taxon>Oligosphaerales</taxon>
        <taxon>Oligosphaeraceae</taxon>
        <taxon>Oligosphaera</taxon>
    </lineage>
</organism>
<sequence length="389" mass="43114">MTIRLLPVILAVACAGCLSPQQQCTSEEATMASLRDAYQNLRFPQSEYGGQAPRPSWWRCRPEEIADLCLGVKKGRCEVIGQTAAGFPLFAVLYGEFNDGGPRQSTWAASSSSDAYECYYGQPEKQTIVWATGFHGAEPEGVVATLNMIQLLETGKDLRGRSYPKLLELVSQFRIIFLPCVNMDGRAISPDHLQGTDKVTFRKACQGEWLDGQPIEWRESKRYFPLPLDRVKHPGGYPNADGFNIMHDATPGNIRTPEARAMLELIERYGVDFFFNGHSCEGKPFMIMPSEINYQAHVERGLELADAINARLVEAGLRSGMPKKAATRTLNFNNLVSLTSGGLALSNELNSWAESFDDMIEPNFIIMEVILASALKEPLADRAALLRGK</sequence>
<gene>
    <name evidence="2" type="ORF">J3R75_001528</name>
</gene>
<dbReference type="SUPFAM" id="SSF53187">
    <property type="entry name" value="Zn-dependent exopeptidases"/>
    <property type="match status" value="1"/>
</dbReference>
<dbReference type="Gene3D" id="3.40.630.10">
    <property type="entry name" value="Zn peptidases"/>
    <property type="match status" value="1"/>
</dbReference>
<dbReference type="RefSeq" id="WP_307260842.1">
    <property type="nucleotide sequence ID" value="NZ_JAUSVL010000001.1"/>
</dbReference>
<dbReference type="Proteomes" id="UP001238163">
    <property type="component" value="Unassembled WGS sequence"/>
</dbReference>
<dbReference type="GO" id="GO:0004181">
    <property type="term" value="F:metallocarboxypeptidase activity"/>
    <property type="evidence" value="ECO:0007669"/>
    <property type="project" value="InterPro"/>
</dbReference>
<dbReference type="Pfam" id="PF00246">
    <property type="entry name" value="Peptidase_M14"/>
    <property type="match status" value="1"/>
</dbReference>
<dbReference type="EMBL" id="JAUSVL010000001">
    <property type="protein sequence ID" value="MDQ0289421.1"/>
    <property type="molecule type" value="Genomic_DNA"/>
</dbReference>
<evidence type="ECO:0000313" key="3">
    <source>
        <dbReference type="Proteomes" id="UP001238163"/>
    </source>
</evidence>
<protein>
    <recommendedName>
        <fullName evidence="1">Peptidase M14 domain-containing protein</fullName>
    </recommendedName>
</protein>
<dbReference type="InterPro" id="IPR000834">
    <property type="entry name" value="Peptidase_M14"/>
</dbReference>
<feature type="domain" description="Peptidase M14" evidence="1">
    <location>
        <begin position="102"/>
        <end position="280"/>
    </location>
</feature>
<evidence type="ECO:0000313" key="2">
    <source>
        <dbReference type="EMBL" id="MDQ0289421.1"/>
    </source>
</evidence>
<proteinExistence type="predicted"/>
<comment type="caution">
    <text evidence="2">The sequence shown here is derived from an EMBL/GenBank/DDBJ whole genome shotgun (WGS) entry which is preliminary data.</text>
</comment>